<proteinExistence type="predicted"/>
<dbReference type="HOGENOM" id="CLU_015062_0_0_1"/>
<keyword evidence="3" id="KW-1185">Reference proteome</keyword>
<dbReference type="Proteomes" id="UP000008068">
    <property type="component" value="Unassembled WGS sequence"/>
</dbReference>
<gene>
    <name evidence="2" type="ORF">CAEBREN_28170</name>
</gene>
<evidence type="ECO:0000256" key="1">
    <source>
        <dbReference type="SAM" id="SignalP"/>
    </source>
</evidence>
<feature type="chain" id="PRO_5003405028" evidence="1">
    <location>
        <begin position="20"/>
        <end position="587"/>
    </location>
</feature>
<reference evidence="3" key="1">
    <citation type="submission" date="2011-07" db="EMBL/GenBank/DDBJ databases">
        <authorList>
            <consortium name="Caenorhabditis brenneri Sequencing and Analysis Consortium"/>
            <person name="Wilson R.K."/>
        </authorList>
    </citation>
    <scope>NUCLEOTIDE SEQUENCE [LARGE SCALE GENOMIC DNA]</scope>
    <source>
        <strain evidence="3">PB2801</strain>
    </source>
</reference>
<dbReference type="InParanoid" id="G0N2R8"/>
<organism evidence="3">
    <name type="scientific">Caenorhabditis brenneri</name>
    <name type="common">Nematode worm</name>
    <dbReference type="NCBI Taxonomy" id="135651"/>
    <lineage>
        <taxon>Eukaryota</taxon>
        <taxon>Metazoa</taxon>
        <taxon>Ecdysozoa</taxon>
        <taxon>Nematoda</taxon>
        <taxon>Chromadorea</taxon>
        <taxon>Rhabditida</taxon>
        <taxon>Rhabditina</taxon>
        <taxon>Rhabditomorpha</taxon>
        <taxon>Rhabditoidea</taxon>
        <taxon>Rhabditidae</taxon>
        <taxon>Peloderinae</taxon>
        <taxon>Caenorhabditis</taxon>
    </lineage>
</organism>
<evidence type="ECO:0000313" key="3">
    <source>
        <dbReference type="Proteomes" id="UP000008068"/>
    </source>
</evidence>
<sequence length="587" mass="66628">MKGQFFLLVASLAIANVHAAYGYFDDNKENPYRDRNYNNPIYAEFKEPNATVQADLHKLRFLKVLDFYTALDELYLTGGFDKSGTINSIILSQKEISKTVYGLLIRSLTGTRRELKYGDASLTVLNAEIDGTEDKQTRELLEAVKKAIREATGTKDEETFVERISKIQLESMEDLKNLNSGSGANAELLSSLLEELGTKISKKSLGIMSKAIQNAFYTGIGGTDAIRDTVIAGARLLYNFGGSVGSVSTKCQEFADAVSQDPKFKNKIDGALEIVKRINRTDGEFGYKLVFENFFDEQPPTGNMIFLPSKLIKLETLLPLFKTLMKTDEEILKKMIKAISLDRSRIRQFQWFVDKIQNETAASALMTERFEVEINDEQVPVYRAIVEDITALSVDSAYLMRYLKSIRDMLETGNFKKFVSNLIRFSQLSRDSKWRDDWMAIKEATDIALSPQITVFKGWNETVTGSYEEVLLAMRMMLDGGMVEEKCKLIEEFYGGMEDREQVLEVLGIQVADMHEWIDSTEYIDALVDVLKSSESFSNLNRLLEFHAKYTTVDKKPLESMQLIDAFIRYLESSGRWNKKSSRRSGS</sequence>
<evidence type="ECO:0000313" key="2">
    <source>
        <dbReference type="EMBL" id="EGT51002.1"/>
    </source>
</evidence>
<dbReference type="FunCoup" id="G0N2R8">
    <property type="interactions" value="976"/>
</dbReference>
<keyword evidence="1" id="KW-0732">Signal</keyword>
<feature type="signal peptide" evidence="1">
    <location>
        <begin position="1"/>
        <end position="19"/>
    </location>
</feature>
<dbReference type="EMBL" id="GL379831">
    <property type="protein sequence ID" value="EGT51002.1"/>
    <property type="molecule type" value="Genomic_DNA"/>
</dbReference>
<protein>
    <submittedName>
        <fullName evidence="2">Uncharacterized protein</fullName>
    </submittedName>
</protein>
<name>G0N2R8_CAEBE</name>
<dbReference type="eggNOG" id="ENOG502T366">
    <property type="taxonomic scope" value="Eukaryota"/>
</dbReference>
<accession>G0N2R8</accession>
<dbReference type="AlphaFoldDB" id="G0N2R8"/>
<dbReference type="OrthoDB" id="5794079at2759"/>